<comment type="subcellular location">
    <subcellularLocation>
        <location evidence="1">Cell membrane</location>
        <topology evidence="1">Multi-pass membrane protein</topology>
    </subcellularLocation>
</comment>
<evidence type="ECO:0000256" key="8">
    <source>
        <dbReference type="ARBA" id="ARBA00023180"/>
    </source>
</evidence>
<keyword evidence="6 9" id="KW-0472">Membrane</keyword>
<keyword evidence="3" id="KW-1003">Cell membrane</keyword>
<dbReference type="Gene3D" id="3.40.190.10">
    <property type="entry name" value="Periplasmic binding protein-like II"/>
    <property type="match status" value="1"/>
</dbReference>
<dbReference type="Pfam" id="PF00060">
    <property type="entry name" value="Lig_chan"/>
    <property type="match status" value="1"/>
</dbReference>
<dbReference type="PANTHER" id="PTHR42643:SF24">
    <property type="entry name" value="IONOTROPIC RECEPTOR 60A"/>
    <property type="match status" value="1"/>
</dbReference>
<dbReference type="PANTHER" id="PTHR42643">
    <property type="entry name" value="IONOTROPIC RECEPTOR 20A-RELATED"/>
    <property type="match status" value="1"/>
</dbReference>
<evidence type="ECO:0000256" key="1">
    <source>
        <dbReference type="ARBA" id="ARBA00004651"/>
    </source>
</evidence>
<evidence type="ECO:0000256" key="3">
    <source>
        <dbReference type="ARBA" id="ARBA00022475"/>
    </source>
</evidence>
<dbReference type="GO" id="GO:0050906">
    <property type="term" value="P:detection of stimulus involved in sensory perception"/>
    <property type="evidence" value="ECO:0007669"/>
    <property type="project" value="UniProtKB-ARBA"/>
</dbReference>
<evidence type="ECO:0000256" key="6">
    <source>
        <dbReference type="ARBA" id="ARBA00023136"/>
    </source>
</evidence>
<accession>A0AAN7ZH32</accession>
<feature type="transmembrane region" description="Helical" evidence="9">
    <location>
        <begin position="148"/>
        <end position="167"/>
    </location>
</feature>
<dbReference type="EMBL" id="JAVRBK010000007">
    <property type="protein sequence ID" value="KAK5641917.1"/>
    <property type="molecule type" value="Genomic_DNA"/>
</dbReference>
<dbReference type="InterPro" id="IPR001320">
    <property type="entry name" value="Iontro_rcpt_C"/>
</dbReference>
<sequence>MCGKNPQLIELDTCAKGVVINNVTLFDNKLPETYDNCTIPTIAMKYPPFVINETEGFEIKVLNEVGKILHINFGIKMIEDAADWGVRLAHNNWSGPLEAVYRESAIAIGNIIPNPEYDADFDLSTEYYRERMVWVVPTALPIERWKNLFVIFSYELWLVNIAFYIAASSLLYLTSKWAEEFPCYQDLSTNFLFSLEILLAIAVPKQPKTYAARSVFISLAVYSILIIVMYQTLLMSHLLNPVYEKQISSFEDVINSKIRVGGIRRYKEFFNDSSDEKTSYIYDIFETYKLNDTALNWLLTVANQRDTCTISSQFYVKYVTGKRESVFVNKWGDVKILTLKDLIFTYPIRMILPRGFPLGSMFDIVIWKLNNGGIVREWAKRYEQQHQHYHSDDESDDSNDTVLTVYHLQGAFLLLLFGYAFSILAFILEILVHKVKNFRKRR</sequence>
<feature type="transmembrane region" description="Helical" evidence="9">
    <location>
        <begin position="187"/>
        <end position="203"/>
    </location>
</feature>
<evidence type="ECO:0000256" key="2">
    <source>
        <dbReference type="ARBA" id="ARBA00008685"/>
    </source>
</evidence>
<evidence type="ECO:0000313" key="11">
    <source>
        <dbReference type="EMBL" id="KAK5641917.1"/>
    </source>
</evidence>
<dbReference type="GO" id="GO:0005886">
    <property type="term" value="C:plasma membrane"/>
    <property type="evidence" value="ECO:0007669"/>
    <property type="project" value="UniProtKB-SubCell"/>
</dbReference>
<keyword evidence="8" id="KW-0325">Glycoprotein</keyword>
<evidence type="ECO:0000313" key="12">
    <source>
        <dbReference type="Proteomes" id="UP001329430"/>
    </source>
</evidence>
<protein>
    <recommendedName>
        <fullName evidence="10">Ionotropic glutamate receptor C-terminal domain-containing protein</fullName>
    </recommendedName>
</protein>
<keyword evidence="5 9" id="KW-1133">Transmembrane helix</keyword>
<dbReference type="Gene3D" id="1.10.287.70">
    <property type="match status" value="1"/>
</dbReference>
<feature type="domain" description="Ionotropic glutamate receptor C-terminal" evidence="10">
    <location>
        <begin position="153"/>
        <end position="418"/>
    </location>
</feature>
<evidence type="ECO:0000256" key="7">
    <source>
        <dbReference type="ARBA" id="ARBA00023170"/>
    </source>
</evidence>
<dbReference type="SUPFAM" id="SSF53850">
    <property type="entry name" value="Periplasmic binding protein-like II"/>
    <property type="match status" value="1"/>
</dbReference>
<evidence type="ECO:0000256" key="5">
    <source>
        <dbReference type="ARBA" id="ARBA00022989"/>
    </source>
</evidence>
<dbReference type="InterPro" id="IPR052192">
    <property type="entry name" value="Insect_Ionotropic_Sensory_Rcpt"/>
</dbReference>
<evidence type="ECO:0000256" key="9">
    <source>
        <dbReference type="SAM" id="Phobius"/>
    </source>
</evidence>
<evidence type="ECO:0000259" key="10">
    <source>
        <dbReference type="Pfam" id="PF00060"/>
    </source>
</evidence>
<keyword evidence="7" id="KW-0675">Receptor</keyword>
<name>A0AAN7ZH32_9COLE</name>
<keyword evidence="4 9" id="KW-0812">Transmembrane</keyword>
<gene>
    <name evidence="11" type="ORF">RI129_010464</name>
</gene>
<comment type="caution">
    <text evidence="11">The sequence shown here is derived from an EMBL/GenBank/DDBJ whole genome shotgun (WGS) entry which is preliminary data.</text>
</comment>
<dbReference type="AlphaFoldDB" id="A0AAN7ZH32"/>
<comment type="similarity">
    <text evidence="2">Belongs to the glutamate-gated ion channel (TC 1.A.10.1) family.</text>
</comment>
<organism evidence="11 12">
    <name type="scientific">Pyrocoelia pectoralis</name>
    <dbReference type="NCBI Taxonomy" id="417401"/>
    <lineage>
        <taxon>Eukaryota</taxon>
        <taxon>Metazoa</taxon>
        <taxon>Ecdysozoa</taxon>
        <taxon>Arthropoda</taxon>
        <taxon>Hexapoda</taxon>
        <taxon>Insecta</taxon>
        <taxon>Pterygota</taxon>
        <taxon>Neoptera</taxon>
        <taxon>Endopterygota</taxon>
        <taxon>Coleoptera</taxon>
        <taxon>Polyphaga</taxon>
        <taxon>Elateriformia</taxon>
        <taxon>Elateroidea</taxon>
        <taxon>Lampyridae</taxon>
        <taxon>Lampyrinae</taxon>
        <taxon>Pyrocoelia</taxon>
    </lineage>
</organism>
<dbReference type="GO" id="GO:0015276">
    <property type="term" value="F:ligand-gated monoatomic ion channel activity"/>
    <property type="evidence" value="ECO:0007669"/>
    <property type="project" value="InterPro"/>
</dbReference>
<feature type="transmembrane region" description="Helical" evidence="9">
    <location>
        <begin position="215"/>
        <end position="233"/>
    </location>
</feature>
<dbReference type="Proteomes" id="UP001329430">
    <property type="component" value="Chromosome 7"/>
</dbReference>
<keyword evidence="12" id="KW-1185">Reference proteome</keyword>
<evidence type="ECO:0000256" key="4">
    <source>
        <dbReference type="ARBA" id="ARBA00022692"/>
    </source>
</evidence>
<feature type="transmembrane region" description="Helical" evidence="9">
    <location>
        <begin position="411"/>
        <end position="432"/>
    </location>
</feature>
<reference evidence="11 12" key="1">
    <citation type="journal article" date="2024" name="Insects">
        <title>An Improved Chromosome-Level Genome Assembly of the Firefly Pyrocoelia pectoralis.</title>
        <authorList>
            <person name="Fu X."/>
            <person name="Meyer-Rochow V.B."/>
            <person name="Ballantyne L."/>
            <person name="Zhu X."/>
        </authorList>
    </citation>
    <scope>NUCLEOTIDE SEQUENCE [LARGE SCALE GENOMIC DNA]</scope>
    <source>
        <strain evidence="11">XCY_ONT2</strain>
    </source>
</reference>
<proteinExistence type="inferred from homology"/>